<comment type="caution">
    <text evidence="3">The sequence shown here is derived from an EMBL/GenBank/DDBJ whole genome shotgun (WGS) entry which is preliminary data.</text>
</comment>
<dbReference type="InterPro" id="IPR018550">
    <property type="entry name" value="Lipid-A_deacylase-rel"/>
</dbReference>
<dbReference type="EMBL" id="SADE01000003">
    <property type="protein sequence ID" value="RVU35221.1"/>
    <property type="molecule type" value="Genomic_DNA"/>
</dbReference>
<keyword evidence="1" id="KW-1133">Transmembrane helix</keyword>
<name>A0A437QL36_9PROT</name>
<evidence type="ECO:0000313" key="4">
    <source>
        <dbReference type="Proteomes" id="UP000287447"/>
    </source>
</evidence>
<dbReference type="Proteomes" id="UP000287447">
    <property type="component" value="Unassembled WGS sequence"/>
</dbReference>
<sequence length="170" mass="18791">MIKRLAAVFLSVLILGTGLASTAQAGGDPAFIRFGGGYYDINDDQDAGEFHLEYITDLDWWIFTPMVGVMATTDAAAYVYAGIRADIYLGRRWVITPQFAPGLYHDGDGKDLGHVIEFRSGLEVAYRFDDRSRLGLTLYHLSNASLDDNNPGTEVVTLHYSLPMTSLFND</sequence>
<gene>
    <name evidence="3" type="ORF">EOI86_20620</name>
</gene>
<dbReference type="OrthoDB" id="6199047at2"/>
<feature type="transmembrane region" description="Helical" evidence="1">
    <location>
        <begin position="60"/>
        <end position="83"/>
    </location>
</feature>
<keyword evidence="4" id="KW-1185">Reference proteome</keyword>
<evidence type="ECO:0000313" key="3">
    <source>
        <dbReference type="EMBL" id="RVU35221.1"/>
    </source>
</evidence>
<keyword evidence="3" id="KW-0378">Hydrolase</keyword>
<accession>A0A437QL36</accession>
<keyword evidence="2" id="KW-0732">Signal</keyword>
<evidence type="ECO:0000256" key="1">
    <source>
        <dbReference type="SAM" id="Phobius"/>
    </source>
</evidence>
<dbReference type="Gene3D" id="2.40.160.20">
    <property type="match status" value="1"/>
</dbReference>
<protein>
    <submittedName>
        <fullName evidence="3">Acyloxyacyl hydrolase</fullName>
    </submittedName>
</protein>
<evidence type="ECO:0000256" key="2">
    <source>
        <dbReference type="SAM" id="SignalP"/>
    </source>
</evidence>
<dbReference type="Pfam" id="PF09411">
    <property type="entry name" value="PagL"/>
    <property type="match status" value="1"/>
</dbReference>
<proteinExistence type="predicted"/>
<keyword evidence="1" id="KW-0812">Transmembrane</keyword>
<dbReference type="RefSeq" id="WP_127767542.1">
    <property type="nucleotide sequence ID" value="NZ_SADE01000003.1"/>
</dbReference>
<dbReference type="GO" id="GO:0016787">
    <property type="term" value="F:hydrolase activity"/>
    <property type="evidence" value="ECO:0007669"/>
    <property type="project" value="UniProtKB-KW"/>
</dbReference>
<reference evidence="4" key="1">
    <citation type="submission" date="2019-01" db="EMBL/GenBank/DDBJ databases">
        <title>Gri0909 isolated from a small marine red alga.</title>
        <authorList>
            <person name="Kim J."/>
            <person name="Jeong S.E."/>
            <person name="Jeon C.O."/>
        </authorList>
    </citation>
    <scope>NUCLEOTIDE SEQUENCE [LARGE SCALE GENOMIC DNA]</scope>
    <source>
        <strain evidence="4">Gri0909</strain>
    </source>
</reference>
<dbReference type="AlphaFoldDB" id="A0A437QL36"/>
<feature type="signal peptide" evidence="2">
    <location>
        <begin position="1"/>
        <end position="25"/>
    </location>
</feature>
<feature type="chain" id="PRO_5019222672" evidence="2">
    <location>
        <begin position="26"/>
        <end position="170"/>
    </location>
</feature>
<organism evidence="3 4">
    <name type="scientific">Hwanghaeella grinnelliae</name>
    <dbReference type="NCBI Taxonomy" id="2500179"/>
    <lineage>
        <taxon>Bacteria</taxon>
        <taxon>Pseudomonadati</taxon>
        <taxon>Pseudomonadota</taxon>
        <taxon>Alphaproteobacteria</taxon>
        <taxon>Rhodospirillales</taxon>
        <taxon>Rhodospirillaceae</taxon>
        <taxon>Hwanghaeella</taxon>
    </lineage>
</organism>
<keyword evidence="1" id="KW-0472">Membrane</keyword>